<accession>A0AAN8NLY1</accession>
<sequence length="140" mass="15759">MSAINLKLPVFTAQNQDYILTPRVRQSPPTIENLRIAARIIGRTQKHHVRWRASFEDVARQYMTLALLASPGKKRGYISAAVRAFQESEIGSLTARFIEAFQITGGSLPTASEVSLDKTWRILSDPTALVVLHQQIKFRL</sequence>
<evidence type="ECO:0000313" key="2">
    <source>
        <dbReference type="Proteomes" id="UP001307849"/>
    </source>
</evidence>
<keyword evidence="2" id="KW-1185">Reference proteome</keyword>
<dbReference type="AlphaFoldDB" id="A0AAN8NLY1"/>
<evidence type="ECO:0000313" key="1">
    <source>
        <dbReference type="EMBL" id="KAK6516455.1"/>
    </source>
</evidence>
<proteinExistence type="predicted"/>
<protein>
    <submittedName>
        <fullName evidence="1">Uncharacterized protein</fullName>
    </submittedName>
</protein>
<organism evidence="1 2">
    <name type="scientific">Arthrobotrys conoides</name>
    <dbReference type="NCBI Taxonomy" id="74498"/>
    <lineage>
        <taxon>Eukaryota</taxon>
        <taxon>Fungi</taxon>
        <taxon>Dikarya</taxon>
        <taxon>Ascomycota</taxon>
        <taxon>Pezizomycotina</taxon>
        <taxon>Orbiliomycetes</taxon>
        <taxon>Orbiliales</taxon>
        <taxon>Orbiliaceae</taxon>
        <taxon>Arthrobotrys</taxon>
    </lineage>
</organism>
<gene>
    <name evidence="1" type="ORF">TWF506_006361</name>
</gene>
<name>A0AAN8NLY1_9PEZI</name>
<dbReference type="Proteomes" id="UP001307849">
    <property type="component" value="Unassembled WGS sequence"/>
</dbReference>
<dbReference type="EMBL" id="JAVHJM010000003">
    <property type="protein sequence ID" value="KAK6516455.1"/>
    <property type="molecule type" value="Genomic_DNA"/>
</dbReference>
<reference evidence="1 2" key="1">
    <citation type="submission" date="2019-10" db="EMBL/GenBank/DDBJ databases">
        <authorList>
            <person name="Palmer J.M."/>
        </authorList>
    </citation>
    <scope>NUCLEOTIDE SEQUENCE [LARGE SCALE GENOMIC DNA]</scope>
    <source>
        <strain evidence="1 2">TWF506</strain>
    </source>
</reference>
<comment type="caution">
    <text evidence="1">The sequence shown here is derived from an EMBL/GenBank/DDBJ whole genome shotgun (WGS) entry which is preliminary data.</text>
</comment>